<evidence type="ECO:0000313" key="1">
    <source>
        <dbReference type="EMBL" id="CCH01972.1"/>
    </source>
</evidence>
<dbReference type="HOGENOM" id="CLU_2057886_0_0_10"/>
<dbReference type="Pfam" id="PF15588">
    <property type="entry name" value="Imm10"/>
    <property type="match status" value="1"/>
</dbReference>
<sequence length="119" mass="13560">MEVIQFEARWVDTWLEDGAQHVIWAASDEPDAERFSLQRDISDPDGSYYCERNDQDQGCYGGIAQLHLNRTQLLVWLTPKGSDRLGCELILLHFSTSEARYAELRATMQRVLAGTGLIE</sequence>
<dbReference type="InterPro" id="IPR028962">
    <property type="entry name" value="Imm10"/>
</dbReference>
<dbReference type="EMBL" id="HE796683">
    <property type="protein sequence ID" value="CCH01972.1"/>
    <property type="molecule type" value="Genomic_DNA"/>
</dbReference>
<name>I0KCW9_9BACT</name>
<keyword evidence="2" id="KW-1185">Reference proteome</keyword>
<proteinExistence type="predicted"/>
<dbReference type="Proteomes" id="UP000011058">
    <property type="component" value="Chromosome"/>
</dbReference>
<protein>
    <submittedName>
        <fullName evidence="1">Uncharacterized protein</fullName>
    </submittedName>
</protein>
<dbReference type="KEGG" id="fae:FAES_3971"/>
<evidence type="ECO:0000313" key="2">
    <source>
        <dbReference type="Proteomes" id="UP000011058"/>
    </source>
</evidence>
<dbReference type="OrthoDB" id="965455at2"/>
<dbReference type="AlphaFoldDB" id="I0KCW9"/>
<gene>
    <name evidence="1" type="ORF">FAES_3971</name>
</gene>
<dbReference type="RefSeq" id="WP_015333071.1">
    <property type="nucleotide sequence ID" value="NC_020054.1"/>
</dbReference>
<accession>I0KCW9</accession>
<reference evidence="1 2" key="1">
    <citation type="journal article" date="2012" name="J. Bacteriol.">
        <title>Genome Sequence of Fibrella aestuarina BUZ 2T, a Filamentous Marine Bacterium.</title>
        <authorList>
            <person name="Filippini M."/>
            <person name="Qi W."/>
            <person name="Blom J."/>
            <person name="Goesmann A."/>
            <person name="Smits T.H."/>
            <person name="Bagheri H.C."/>
        </authorList>
    </citation>
    <scope>NUCLEOTIDE SEQUENCE [LARGE SCALE GENOMIC DNA]</scope>
    <source>
        <strain evidence="2">BUZ 2T</strain>
    </source>
</reference>
<organism evidence="1 2">
    <name type="scientific">Fibrella aestuarina BUZ 2</name>
    <dbReference type="NCBI Taxonomy" id="1166018"/>
    <lineage>
        <taxon>Bacteria</taxon>
        <taxon>Pseudomonadati</taxon>
        <taxon>Bacteroidota</taxon>
        <taxon>Cytophagia</taxon>
        <taxon>Cytophagales</taxon>
        <taxon>Spirosomataceae</taxon>
        <taxon>Fibrella</taxon>
    </lineage>
</organism>